<evidence type="ECO:0000259" key="8">
    <source>
        <dbReference type="PROSITE" id="PS50928"/>
    </source>
</evidence>
<keyword evidence="2 7" id="KW-0813">Transport</keyword>
<feature type="transmembrane region" description="Helical" evidence="7">
    <location>
        <begin position="240"/>
        <end position="260"/>
    </location>
</feature>
<organism evidence="9 10">
    <name type="scientific">Labedella phragmitis</name>
    <dbReference type="NCBI Taxonomy" id="2498849"/>
    <lineage>
        <taxon>Bacteria</taxon>
        <taxon>Bacillati</taxon>
        <taxon>Actinomycetota</taxon>
        <taxon>Actinomycetes</taxon>
        <taxon>Micrococcales</taxon>
        <taxon>Microbacteriaceae</taxon>
        <taxon>Labedella</taxon>
    </lineage>
</organism>
<evidence type="ECO:0000256" key="6">
    <source>
        <dbReference type="ARBA" id="ARBA00023136"/>
    </source>
</evidence>
<keyword evidence="4 7" id="KW-0812">Transmembrane</keyword>
<dbReference type="AlphaFoldDB" id="A0A3S4DNZ3"/>
<keyword evidence="6 7" id="KW-0472">Membrane</keyword>
<dbReference type="InterPro" id="IPR000515">
    <property type="entry name" value="MetI-like"/>
</dbReference>
<dbReference type="Pfam" id="PF00528">
    <property type="entry name" value="BPD_transp_1"/>
    <property type="match status" value="1"/>
</dbReference>
<dbReference type="SUPFAM" id="SSF161098">
    <property type="entry name" value="MetI-like"/>
    <property type="match status" value="1"/>
</dbReference>
<evidence type="ECO:0000256" key="4">
    <source>
        <dbReference type="ARBA" id="ARBA00022692"/>
    </source>
</evidence>
<evidence type="ECO:0000256" key="1">
    <source>
        <dbReference type="ARBA" id="ARBA00004651"/>
    </source>
</evidence>
<feature type="transmembrane region" description="Helical" evidence="7">
    <location>
        <begin position="167"/>
        <end position="186"/>
    </location>
</feature>
<evidence type="ECO:0000256" key="7">
    <source>
        <dbReference type="RuleBase" id="RU363032"/>
    </source>
</evidence>
<keyword evidence="10" id="KW-1185">Reference proteome</keyword>
<evidence type="ECO:0000313" key="9">
    <source>
        <dbReference type="EMBL" id="RWZ52821.1"/>
    </source>
</evidence>
<evidence type="ECO:0000256" key="2">
    <source>
        <dbReference type="ARBA" id="ARBA00022448"/>
    </source>
</evidence>
<dbReference type="GO" id="GO:0055085">
    <property type="term" value="P:transmembrane transport"/>
    <property type="evidence" value="ECO:0007669"/>
    <property type="project" value="InterPro"/>
</dbReference>
<dbReference type="EMBL" id="RZNB01000001">
    <property type="protein sequence ID" value="RWZ52821.1"/>
    <property type="molecule type" value="Genomic_DNA"/>
</dbReference>
<dbReference type="Gene3D" id="1.10.3720.10">
    <property type="entry name" value="MetI-like"/>
    <property type="match status" value="1"/>
</dbReference>
<evidence type="ECO:0000256" key="5">
    <source>
        <dbReference type="ARBA" id="ARBA00022989"/>
    </source>
</evidence>
<dbReference type="PANTHER" id="PTHR43005:SF1">
    <property type="entry name" value="SPERMIDINE_PUTRESCINE TRANSPORT SYSTEM PERMEASE PROTEIN"/>
    <property type="match status" value="1"/>
</dbReference>
<sequence length="303" mass="32444">MSHTVERTRSIARERRKRTTAATVLSLPLILFAAVFVIYPLASGTLTAFQSSTLLNQANELNGVDNFVSLFRSDGFAKAAGFTIGFSAVVVAIEMVLGFGFALVMDRAFPGKKLFFTLLLLPIMVAPALLGIMFRLLLNGDIGALPALLESIGVSVSLFSPDSVIPLLVVLDVLQWTPFTFLIIYAGLQSFPKELLEASAMDGAGYVRSLTSVVVPVLKPVLFAAFFLRAIDAIRTFDVIYVLTAGGPGTSTTTLSIFIYKTAFEAGDFGKAAAAALVVLVCLVPFVPFIVRRISSTGMEGKK</sequence>
<evidence type="ECO:0000256" key="3">
    <source>
        <dbReference type="ARBA" id="ARBA00022475"/>
    </source>
</evidence>
<feature type="domain" description="ABC transmembrane type-1" evidence="8">
    <location>
        <begin position="80"/>
        <end position="290"/>
    </location>
</feature>
<name>A0A3S4DNZ3_9MICO</name>
<feature type="transmembrane region" description="Helical" evidence="7">
    <location>
        <begin position="272"/>
        <end position="291"/>
    </location>
</feature>
<feature type="transmembrane region" description="Helical" evidence="7">
    <location>
        <begin position="206"/>
        <end position="228"/>
    </location>
</feature>
<feature type="transmembrane region" description="Helical" evidence="7">
    <location>
        <begin position="79"/>
        <end position="102"/>
    </location>
</feature>
<keyword evidence="5 7" id="KW-1133">Transmembrane helix</keyword>
<dbReference type="PROSITE" id="PS50928">
    <property type="entry name" value="ABC_TM1"/>
    <property type="match status" value="1"/>
</dbReference>
<dbReference type="GO" id="GO:0005886">
    <property type="term" value="C:plasma membrane"/>
    <property type="evidence" value="ECO:0007669"/>
    <property type="project" value="UniProtKB-SubCell"/>
</dbReference>
<evidence type="ECO:0000313" key="10">
    <source>
        <dbReference type="Proteomes" id="UP000288547"/>
    </source>
</evidence>
<gene>
    <name evidence="9" type="ORF">ELQ90_02430</name>
</gene>
<keyword evidence="3" id="KW-1003">Cell membrane</keyword>
<feature type="transmembrane region" description="Helical" evidence="7">
    <location>
        <begin position="114"/>
        <end position="136"/>
    </location>
</feature>
<feature type="transmembrane region" description="Helical" evidence="7">
    <location>
        <begin position="142"/>
        <end position="160"/>
    </location>
</feature>
<accession>A0A3S4DNZ3</accession>
<comment type="similarity">
    <text evidence="7">Belongs to the binding-protein-dependent transport system permease family.</text>
</comment>
<protein>
    <submittedName>
        <fullName evidence="9">Sugar ABC transporter permease</fullName>
    </submittedName>
</protein>
<reference evidence="9 10" key="1">
    <citation type="submission" date="2018-12" db="EMBL/GenBank/DDBJ databases">
        <authorList>
            <person name="Li F."/>
        </authorList>
    </citation>
    <scope>NUCLEOTIDE SEQUENCE [LARGE SCALE GENOMIC DNA]</scope>
    <source>
        <strain evidence="9 10">11W25H-1</strain>
    </source>
</reference>
<dbReference type="RefSeq" id="WP_128493664.1">
    <property type="nucleotide sequence ID" value="NZ_RZNB01000001.1"/>
</dbReference>
<comment type="subcellular location">
    <subcellularLocation>
        <location evidence="1 7">Cell membrane</location>
        <topology evidence="1 7">Multi-pass membrane protein</topology>
    </subcellularLocation>
</comment>
<dbReference type="OrthoDB" id="34224at2"/>
<dbReference type="CDD" id="cd06261">
    <property type="entry name" value="TM_PBP2"/>
    <property type="match status" value="1"/>
</dbReference>
<comment type="caution">
    <text evidence="9">The sequence shown here is derived from an EMBL/GenBank/DDBJ whole genome shotgun (WGS) entry which is preliminary data.</text>
</comment>
<dbReference type="InterPro" id="IPR035906">
    <property type="entry name" value="MetI-like_sf"/>
</dbReference>
<dbReference type="PANTHER" id="PTHR43005">
    <property type="entry name" value="BLR7065 PROTEIN"/>
    <property type="match status" value="1"/>
</dbReference>
<feature type="transmembrane region" description="Helical" evidence="7">
    <location>
        <begin position="21"/>
        <end position="42"/>
    </location>
</feature>
<proteinExistence type="inferred from homology"/>
<dbReference type="Proteomes" id="UP000288547">
    <property type="component" value="Unassembled WGS sequence"/>
</dbReference>